<protein>
    <submittedName>
        <fullName evidence="9">ABC transporter permease protein</fullName>
    </submittedName>
</protein>
<dbReference type="InterPro" id="IPR003838">
    <property type="entry name" value="ABC3_permease_C"/>
</dbReference>
<keyword evidence="4 6" id="KW-1133">Transmembrane helix</keyword>
<dbReference type="PANTHER" id="PTHR43738:SF3">
    <property type="entry name" value="ABC TRANSPORTER PERMEASE"/>
    <property type="match status" value="1"/>
</dbReference>
<feature type="domain" description="ABC3 transporter permease C-terminal" evidence="7">
    <location>
        <begin position="261"/>
        <end position="373"/>
    </location>
</feature>
<organism evidence="9 10">
    <name type="scientific">Candidatus Scalindua rubra</name>
    <dbReference type="NCBI Taxonomy" id="1872076"/>
    <lineage>
        <taxon>Bacteria</taxon>
        <taxon>Pseudomonadati</taxon>
        <taxon>Planctomycetota</taxon>
        <taxon>Candidatus Brocadiia</taxon>
        <taxon>Candidatus Brocadiales</taxon>
        <taxon>Candidatus Scalinduaceae</taxon>
        <taxon>Candidatus Scalindua</taxon>
    </lineage>
</organism>
<feature type="transmembrane region" description="Helical" evidence="6">
    <location>
        <begin position="301"/>
        <end position="328"/>
    </location>
</feature>
<gene>
    <name evidence="9" type="ORF">SCARUB_01651</name>
</gene>
<evidence type="ECO:0000256" key="4">
    <source>
        <dbReference type="ARBA" id="ARBA00022989"/>
    </source>
</evidence>
<dbReference type="InterPro" id="IPR025857">
    <property type="entry name" value="MacB_PCD"/>
</dbReference>
<comment type="caution">
    <text evidence="9">The sequence shown here is derived from an EMBL/GenBank/DDBJ whole genome shotgun (WGS) entry which is preliminary data.</text>
</comment>
<comment type="subcellular location">
    <subcellularLocation>
        <location evidence="1">Cell membrane</location>
        <topology evidence="1">Multi-pass membrane protein</topology>
    </subcellularLocation>
</comment>
<dbReference type="Pfam" id="PF02687">
    <property type="entry name" value="FtsX"/>
    <property type="match status" value="1"/>
</dbReference>
<dbReference type="PATRIC" id="fig|1872076.5.peg.1932"/>
<evidence type="ECO:0000313" key="9">
    <source>
        <dbReference type="EMBL" id="ODS33173.1"/>
    </source>
</evidence>
<keyword evidence="2" id="KW-1003">Cell membrane</keyword>
<evidence type="ECO:0000256" key="5">
    <source>
        <dbReference type="ARBA" id="ARBA00023136"/>
    </source>
</evidence>
<feature type="transmembrane region" description="Helical" evidence="6">
    <location>
        <begin position="21"/>
        <end position="43"/>
    </location>
</feature>
<keyword evidence="5 6" id="KW-0472">Membrane</keyword>
<keyword evidence="3 6" id="KW-0812">Transmembrane</keyword>
<evidence type="ECO:0000256" key="3">
    <source>
        <dbReference type="ARBA" id="ARBA00022692"/>
    </source>
</evidence>
<dbReference type="AlphaFoldDB" id="A0A1E3XC43"/>
<reference evidence="9 10" key="1">
    <citation type="submission" date="2016-07" db="EMBL/GenBank/DDBJ databases">
        <title>Draft genome of Scalindua rubra, obtained from a brine-seawater interface in the Red Sea, sheds light on salt adaptation in anammox bacteria.</title>
        <authorList>
            <person name="Speth D.R."/>
            <person name="Lagkouvardos I."/>
            <person name="Wang Y."/>
            <person name="Qian P.-Y."/>
            <person name="Dutilh B.E."/>
            <person name="Jetten M.S."/>
        </authorList>
    </citation>
    <scope>NUCLEOTIDE SEQUENCE [LARGE SCALE GENOMIC DNA]</scope>
    <source>
        <strain evidence="9">BSI-1</strain>
    </source>
</reference>
<evidence type="ECO:0000313" key="10">
    <source>
        <dbReference type="Proteomes" id="UP000094056"/>
    </source>
</evidence>
<feature type="transmembrane region" description="Helical" evidence="6">
    <location>
        <begin position="260"/>
        <end position="281"/>
    </location>
</feature>
<feature type="transmembrane region" description="Helical" evidence="6">
    <location>
        <begin position="348"/>
        <end position="366"/>
    </location>
</feature>
<proteinExistence type="predicted"/>
<evidence type="ECO:0000259" key="8">
    <source>
        <dbReference type="Pfam" id="PF12704"/>
    </source>
</evidence>
<dbReference type="Proteomes" id="UP000094056">
    <property type="component" value="Unassembled WGS sequence"/>
</dbReference>
<dbReference type="EMBL" id="MAYW01000035">
    <property type="protein sequence ID" value="ODS33173.1"/>
    <property type="molecule type" value="Genomic_DNA"/>
</dbReference>
<feature type="domain" description="MacB-like periplasmic core" evidence="8">
    <location>
        <begin position="17"/>
        <end position="213"/>
    </location>
</feature>
<accession>A0A1E3XC43</accession>
<evidence type="ECO:0000256" key="6">
    <source>
        <dbReference type="SAM" id="Phobius"/>
    </source>
</evidence>
<dbReference type="Pfam" id="PF12704">
    <property type="entry name" value="MacB_PCD"/>
    <property type="match status" value="1"/>
</dbReference>
<evidence type="ECO:0000256" key="1">
    <source>
        <dbReference type="ARBA" id="ARBA00004651"/>
    </source>
</evidence>
<name>A0A1E3XC43_9BACT</name>
<dbReference type="PANTHER" id="PTHR43738">
    <property type="entry name" value="ABC TRANSPORTER, MEMBRANE PROTEIN"/>
    <property type="match status" value="1"/>
</dbReference>
<dbReference type="GO" id="GO:0005886">
    <property type="term" value="C:plasma membrane"/>
    <property type="evidence" value="ECO:0007669"/>
    <property type="project" value="UniProtKB-SubCell"/>
</dbReference>
<dbReference type="InterPro" id="IPR051125">
    <property type="entry name" value="ABC-4/HrtB_transporter"/>
</dbReference>
<evidence type="ECO:0000256" key="2">
    <source>
        <dbReference type="ARBA" id="ARBA00022475"/>
    </source>
</evidence>
<evidence type="ECO:0000259" key="7">
    <source>
        <dbReference type="Pfam" id="PF02687"/>
    </source>
</evidence>
<sequence>MIFKILFRNAFRHKLRTFLTVCGMAIAILAFGLLRTVIDAWYAGVEASSANRLVTRNAISLVFRLPLSYRDTIRRIEGVEIVSHGNWFGGYYIDEKDFFANFAVEPRSYLELYPEYVIPDDQRVKFLKDRKGCLAGKKIAERFGWSVGDTVTLTGTIFPGKWDFLVCAIYEGRDKNIDETLFFFHWDYLNESLKKNKPVSPDYVGFYIIGIENPYIAARTAEAIDRTFKNSLAETLTETEKAFQTGFVTMSEAILKAIQLVSFVVIFIILVVVANTMGMSVRERIGEYAVFKTLGFRAWQITLLIIGESMVITCFGGVTGILLTFPAAKGFSMAVDKFFPVFNITWETMYLDMAVTVIVGLAAGIFPASRAVTVRIAEGSGGLDR</sequence>